<accession>A0A3S0I8M3</accession>
<evidence type="ECO:0000256" key="6">
    <source>
        <dbReference type="ARBA" id="ARBA00022670"/>
    </source>
</evidence>
<evidence type="ECO:0000256" key="1">
    <source>
        <dbReference type="ARBA" id="ARBA00001941"/>
    </source>
</evidence>
<dbReference type="GO" id="GO:0004177">
    <property type="term" value="F:aminopeptidase activity"/>
    <property type="evidence" value="ECO:0007669"/>
    <property type="project" value="UniProtKB-KW"/>
</dbReference>
<keyword evidence="9" id="KW-0482">Metalloprotease</keyword>
<evidence type="ECO:0000256" key="9">
    <source>
        <dbReference type="ARBA" id="ARBA00023049"/>
    </source>
</evidence>
<dbReference type="PANTHER" id="PTHR34448:SF3">
    <property type="entry name" value="AMINOPEPTIDASE AMPS"/>
    <property type="match status" value="1"/>
</dbReference>
<dbReference type="Pfam" id="PF02073">
    <property type="entry name" value="Peptidase_M29"/>
    <property type="match status" value="1"/>
</dbReference>
<evidence type="ECO:0000256" key="8">
    <source>
        <dbReference type="ARBA" id="ARBA00022801"/>
    </source>
</evidence>
<dbReference type="GO" id="GO:0008237">
    <property type="term" value="F:metallopeptidase activity"/>
    <property type="evidence" value="ECO:0007669"/>
    <property type="project" value="UniProtKB-KW"/>
</dbReference>
<keyword evidence="8" id="KW-0378">Hydrolase</keyword>
<dbReference type="OrthoDB" id="9803993at2"/>
<comment type="caution">
    <text evidence="10">The sequence shown here is derived from an EMBL/GenBank/DDBJ whole genome shotgun (WGS) entry which is preliminary data.</text>
</comment>
<evidence type="ECO:0000256" key="2">
    <source>
        <dbReference type="ARBA" id="ARBA00001946"/>
    </source>
</evidence>
<keyword evidence="5 10" id="KW-0031">Aminopeptidase</keyword>
<keyword evidence="7" id="KW-0479">Metal-binding</keyword>
<dbReference type="Proteomes" id="UP000277766">
    <property type="component" value="Unassembled WGS sequence"/>
</dbReference>
<dbReference type="InterPro" id="IPR035097">
    <property type="entry name" value="M29_N-terminal"/>
</dbReference>
<dbReference type="AlphaFoldDB" id="A0A3S0I8M3"/>
<keyword evidence="6" id="KW-0645">Protease</keyword>
<evidence type="ECO:0000256" key="7">
    <source>
        <dbReference type="ARBA" id="ARBA00022723"/>
    </source>
</evidence>
<sequence length="414" mass="44694">MSKTFDEKLNEYARVLVEAGVALQSGGKLLINAPLDARPLVHEMVRVAYRRGALDVRVEWRDEELEKLRLTEGGREAALFMPEWAMEQAERMVDDGYARIGLRGDDPNLLAGVDGALIAERSKKTAQMGEKVSAAITGHTVDWSLGAVASSAWAKNVYPDLSEEDAVARLWEDIFTVSRINENDPVAAWKDHTDRLARLTHYLNDQQFSAVHFSNPEGTDLTVGLADGHVWDGGAMAGATGNSTVPNMPTDEVFTAPHRDRVDGVAVASKSLSVRGTLIQGIRMEFKDGKAVSVSAETGEETLKQLLDTDESAAHLGEIALVPASAPVAQTGTLFNMTLFDENAASHIAQGRCYSTNIAGGSDEEKLLAAGGNKSLIHVDWMIGSPTTDVDGITKDGSRVPLMRQGEWVVEAAN</sequence>
<dbReference type="GO" id="GO:0046872">
    <property type="term" value="F:metal ion binding"/>
    <property type="evidence" value="ECO:0007669"/>
    <property type="project" value="UniProtKB-KW"/>
</dbReference>
<dbReference type="GO" id="GO:0006508">
    <property type="term" value="P:proteolysis"/>
    <property type="evidence" value="ECO:0007669"/>
    <property type="project" value="UniProtKB-KW"/>
</dbReference>
<dbReference type="InterPro" id="IPR052170">
    <property type="entry name" value="M29_Exopeptidase"/>
</dbReference>
<reference evidence="10 11" key="1">
    <citation type="submission" date="2018-12" db="EMBL/GenBank/DDBJ databases">
        <title>Deinococcus radiophilus ATCC 27603 genome sequencing and assembly.</title>
        <authorList>
            <person name="Maclea K.S."/>
            <person name="Maynard C.R."/>
        </authorList>
    </citation>
    <scope>NUCLEOTIDE SEQUENCE [LARGE SCALE GENOMIC DNA]</scope>
    <source>
        <strain evidence="10 11">ATCC 27603</strain>
    </source>
</reference>
<evidence type="ECO:0000313" key="10">
    <source>
        <dbReference type="EMBL" id="RTR27735.1"/>
    </source>
</evidence>
<gene>
    <name evidence="10" type="ORF">EJ104_05990</name>
</gene>
<dbReference type="Gene3D" id="3.40.1830.10">
    <property type="entry name" value="Thermophilic metalloprotease (M29)"/>
    <property type="match status" value="1"/>
</dbReference>
<dbReference type="PRINTS" id="PR00919">
    <property type="entry name" value="THERMOPTASE"/>
</dbReference>
<dbReference type="InterPro" id="IPR000787">
    <property type="entry name" value="Peptidase_M29"/>
</dbReference>
<comment type="similarity">
    <text evidence="4">Belongs to the peptidase M29 family.</text>
</comment>
<protein>
    <submittedName>
        <fullName evidence="10">Aminopeptidase</fullName>
    </submittedName>
</protein>
<comment type="cofactor">
    <cofactor evidence="2">
        <name>Mg(2+)</name>
        <dbReference type="ChEBI" id="CHEBI:18420"/>
    </cofactor>
</comment>
<dbReference type="SUPFAM" id="SSF144052">
    <property type="entry name" value="Thermophilic metalloprotease-like"/>
    <property type="match status" value="1"/>
</dbReference>
<keyword evidence="11" id="KW-1185">Reference proteome</keyword>
<evidence type="ECO:0000256" key="3">
    <source>
        <dbReference type="ARBA" id="ARBA00001947"/>
    </source>
</evidence>
<evidence type="ECO:0000313" key="11">
    <source>
        <dbReference type="Proteomes" id="UP000277766"/>
    </source>
</evidence>
<proteinExistence type="inferred from homology"/>
<comment type="cofactor">
    <cofactor evidence="3">
        <name>Zn(2+)</name>
        <dbReference type="ChEBI" id="CHEBI:29105"/>
    </cofactor>
</comment>
<evidence type="ECO:0000256" key="5">
    <source>
        <dbReference type="ARBA" id="ARBA00022438"/>
    </source>
</evidence>
<organism evidence="10 11">
    <name type="scientific">Deinococcus radiophilus</name>
    <dbReference type="NCBI Taxonomy" id="32062"/>
    <lineage>
        <taxon>Bacteria</taxon>
        <taxon>Thermotogati</taxon>
        <taxon>Deinococcota</taxon>
        <taxon>Deinococci</taxon>
        <taxon>Deinococcales</taxon>
        <taxon>Deinococcaceae</taxon>
        <taxon>Deinococcus</taxon>
    </lineage>
</organism>
<evidence type="ECO:0000256" key="4">
    <source>
        <dbReference type="ARBA" id="ARBA00008236"/>
    </source>
</evidence>
<comment type="cofactor">
    <cofactor evidence="1">
        <name>Co(2+)</name>
        <dbReference type="ChEBI" id="CHEBI:48828"/>
    </cofactor>
</comment>
<dbReference type="EMBL" id="RXPE01000009">
    <property type="protein sequence ID" value="RTR27735.1"/>
    <property type="molecule type" value="Genomic_DNA"/>
</dbReference>
<dbReference type="RefSeq" id="WP_126351858.1">
    <property type="nucleotide sequence ID" value="NZ_CP086380.1"/>
</dbReference>
<dbReference type="PANTHER" id="PTHR34448">
    <property type="entry name" value="AMINOPEPTIDASE"/>
    <property type="match status" value="1"/>
</dbReference>
<name>A0A3S0I8M3_9DEIO</name>